<dbReference type="Pfam" id="PF02358">
    <property type="entry name" value="Trehalose_PPase"/>
    <property type="match status" value="1"/>
</dbReference>
<dbReference type="SUPFAM" id="SSF56784">
    <property type="entry name" value="HAD-like"/>
    <property type="match status" value="1"/>
</dbReference>
<evidence type="ECO:0000256" key="6">
    <source>
        <dbReference type="ARBA" id="ARBA00022729"/>
    </source>
</evidence>
<comment type="caution">
    <text evidence="12">The sequence shown here is derived from an EMBL/GenBank/DDBJ whole genome shotgun (WGS) entry which is preliminary data.</text>
</comment>
<keyword evidence="9" id="KW-0812">Transmembrane</keyword>
<comment type="pathway">
    <text evidence="3">Glycan biosynthesis; trehalose biosynthesis.</text>
</comment>
<evidence type="ECO:0000256" key="4">
    <source>
        <dbReference type="ARBA" id="ARBA00008770"/>
    </source>
</evidence>
<dbReference type="InterPro" id="IPR038408">
    <property type="entry name" value="GNK2_sf"/>
</dbReference>
<dbReference type="InterPro" id="IPR044651">
    <property type="entry name" value="OTSB-like"/>
</dbReference>
<gene>
    <name evidence="12" type="ORF">BDA96_08G075000</name>
</gene>
<dbReference type="PANTHER" id="PTHR43768">
    <property type="entry name" value="TREHALOSE 6-PHOSPHATE PHOSPHATASE"/>
    <property type="match status" value="1"/>
</dbReference>
<evidence type="ECO:0000256" key="5">
    <source>
        <dbReference type="ARBA" id="ARBA00013086"/>
    </source>
</evidence>
<dbReference type="EMBL" id="CM027687">
    <property type="protein sequence ID" value="KAG0520447.1"/>
    <property type="molecule type" value="Genomic_DNA"/>
</dbReference>
<dbReference type="Gene3D" id="3.30.70.1020">
    <property type="entry name" value="Trehalose-6-phosphate phosphatase related protein, domain 2"/>
    <property type="match status" value="1"/>
</dbReference>
<evidence type="ECO:0000256" key="3">
    <source>
        <dbReference type="ARBA" id="ARBA00005199"/>
    </source>
</evidence>
<keyword evidence="9" id="KW-1133">Transmembrane helix</keyword>
<organism evidence="12 13">
    <name type="scientific">Sorghum bicolor</name>
    <name type="common">Sorghum</name>
    <name type="synonym">Sorghum vulgare</name>
    <dbReference type="NCBI Taxonomy" id="4558"/>
    <lineage>
        <taxon>Eukaryota</taxon>
        <taxon>Viridiplantae</taxon>
        <taxon>Streptophyta</taxon>
        <taxon>Embryophyta</taxon>
        <taxon>Tracheophyta</taxon>
        <taxon>Spermatophyta</taxon>
        <taxon>Magnoliopsida</taxon>
        <taxon>Liliopsida</taxon>
        <taxon>Poales</taxon>
        <taxon>Poaceae</taxon>
        <taxon>PACMAD clade</taxon>
        <taxon>Panicoideae</taxon>
        <taxon>Andropogonodae</taxon>
        <taxon>Andropogoneae</taxon>
        <taxon>Sorghinae</taxon>
        <taxon>Sorghum</taxon>
    </lineage>
</organism>
<evidence type="ECO:0000256" key="7">
    <source>
        <dbReference type="ARBA" id="ARBA00022737"/>
    </source>
</evidence>
<dbReference type="NCBIfam" id="TIGR01484">
    <property type="entry name" value="HAD-SF-IIB"/>
    <property type="match status" value="1"/>
</dbReference>
<feature type="signal peptide" evidence="10">
    <location>
        <begin position="1"/>
        <end position="21"/>
    </location>
</feature>
<dbReference type="InterPro" id="IPR003337">
    <property type="entry name" value="Trehalose_PPase"/>
</dbReference>
<reference evidence="12" key="1">
    <citation type="journal article" date="2019" name="BMC Genomics">
        <title>A new reference genome for Sorghum bicolor reveals high levels of sequence similarity between sweet and grain genotypes: implications for the genetics of sugar metabolism.</title>
        <authorList>
            <person name="Cooper E.A."/>
            <person name="Brenton Z.W."/>
            <person name="Flinn B.S."/>
            <person name="Jenkins J."/>
            <person name="Shu S."/>
            <person name="Flowers D."/>
            <person name="Luo F."/>
            <person name="Wang Y."/>
            <person name="Xia P."/>
            <person name="Barry K."/>
            <person name="Daum C."/>
            <person name="Lipzen A."/>
            <person name="Yoshinaga Y."/>
            <person name="Schmutz J."/>
            <person name="Saski C."/>
            <person name="Vermerris W."/>
            <person name="Kresovich S."/>
        </authorList>
    </citation>
    <scope>NUCLEOTIDE SEQUENCE</scope>
</reference>
<keyword evidence="7" id="KW-0677">Repeat</keyword>
<dbReference type="PROSITE" id="PS51473">
    <property type="entry name" value="GNK2"/>
    <property type="match status" value="2"/>
</dbReference>
<feature type="transmembrane region" description="Helical" evidence="9">
    <location>
        <begin position="274"/>
        <end position="298"/>
    </location>
</feature>
<evidence type="ECO:0000256" key="10">
    <source>
        <dbReference type="SAM" id="SignalP"/>
    </source>
</evidence>
<feature type="chain" id="PRO_5036723385" description="trehalose-phosphatase" evidence="10">
    <location>
        <begin position="22"/>
        <end position="601"/>
    </location>
</feature>
<feature type="domain" description="Gnk2-homologous" evidence="11">
    <location>
        <begin position="26"/>
        <end position="127"/>
    </location>
</feature>
<dbReference type="InterPro" id="IPR036412">
    <property type="entry name" value="HAD-like_sf"/>
</dbReference>
<dbReference type="PANTHER" id="PTHR43768:SF23">
    <property type="entry name" value="TREHALOSE-PHOSPHATE PHOSPHATASE 1-RELATED"/>
    <property type="match status" value="1"/>
</dbReference>
<dbReference type="GO" id="GO:0004805">
    <property type="term" value="F:trehalose-phosphatase activity"/>
    <property type="evidence" value="ECO:0007669"/>
    <property type="project" value="UniProtKB-EC"/>
</dbReference>
<dbReference type="InterPro" id="IPR002902">
    <property type="entry name" value="GNK2"/>
</dbReference>
<dbReference type="Proteomes" id="UP000807115">
    <property type="component" value="Chromosome 8"/>
</dbReference>
<dbReference type="GO" id="GO:0005992">
    <property type="term" value="P:trehalose biosynthetic process"/>
    <property type="evidence" value="ECO:0007669"/>
    <property type="project" value="InterPro"/>
</dbReference>
<sequence length="601" mass="66871">MVKLLIVTAIFLGTHLAPVNSSSRTSAYWEFYCAGGNFTPSSTYSRSLDKIAAELPKKVASSPLLFAGSQIGDVHALAQCRQDFTASACKMCIAGGLRDAVKVLCESRKGAVVFLEICTVAYSHQELLQYPTGNELDITASKRDFLPIILETEPFNTSVRELARAVARMAATSPAHFGTGEKKVVQAQYRLTIYALGQCMPNLSDKDCEICLTDLVYAIDIGVDMTTGRVAKVWCSYRFSLYKFFRGKPALVIPAEGLPQKGGKRHHNDDKTTIAWALVVVLFTLLLLSVVAGLVYWWRNRNQQKKSLGKEVQCIGKEVQCTGKAVELQVVPCPSALEAFEEIIGLANNNEIAVFLDYDGTLSPIVNDPEKAYMSSEMRQVLKAIAENFKTSIVSGRAREKVFEFVQIDTINYAGSHGTDIKMASTTWGEITEEHDSYQPAKKFATVMNQVYNSLVRETGHINGAKVENNTYCVSVHYRNVAKEDQLRVLHVVQEVLKNLNSGLDLTYGHMVYEIRPPLAFNKGNAVAYILDKLGLDFSIYIGDDLTDEDAFKVIRDRKKGIRILVSNTSRETSAFYSLKDPPQVMEFLKLLLSWKLKKIK</sequence>
<dbReference type="Gene3D" id="3.30.430.20">
    <property type="entry name" value="Gnk2 domain, C-X8-C-X2-C motif"/>
    <property type="match status" value="2"/>
</dbReference>
<name>A0A921QGL4_SORBI</name>
<dbReference type="FunFam" id="3.30.70.1020:FF:000004">
    <property type="entry name" value="Trehalose 6-phosphate phosphatase"/>
    <property type="match status" value="1"/>
</dbReference>
<evidence type="ECO:0000313" key="12">
    <source>
        <dbReference type="EMBL" id="KAG0520447.1"/>
    </source>
</evidence>
<accession>A0A921QGL4</accession>
<reference evidence="12" key="2">
    <citation type="submission" date="2020-10" db="EMBL/GenBank/DDBJ databases">
        <authorList>
            <person name="Cooper E.A."/>
            <person name="Brenton Z.W."/>
            <person name="Flinn B.S."/>
            <person name="Jenkins J."/>
            <person name="Shu S."/>
            <person name="Flowers D."/>
            <person name="Luo F."/>
            <person name="Wang Y."/>
            <person name="Xia P."/>
            <person name="Barry K."/>
            <person name="Daum C."/>
            <person name="Lipzen A."/>
            <person name="Yoshinaga Y."/>
            <person name="Schmutz J."/>
            <person name="Saski C."/>
            <person name="Vermerris W."/>
            <person name="Kresovich S."/>
        </authorList>
    </citation>
    <scope>NUCLEOTIDE SEQUENCE</scope>
</reference>
<evidence type="ECO:0000256" key="9">
    <source>
        <dbReference type="SAM" id="Phobius"/>
    </source>
</evidence>
<keyword evidence="9" id="KW-0472">Membrane</keyword>
<dbReference type="Pfam" id="PF01657">
    <property type="entry name" value="Stress-antifung"/>
    <property type="match status" value="2"/>
</dbReference>
<keyword evidence="6 10" id="KW-0732">Signal</keyword>
<evidence type="ECO:0000259" key="11">
    <source>
        <dbReference type="PROSITE" id="PS51473"/>
    </source>
</evidence>
<dbReference type="CDD" id="cd23509">
    <property type="entry name" value="Gnk2-like"/>
    <property type="match status" value="2"/>
</dbReference>
<dbReference type="CDD" id="cd01627">
    <property type="entry name" value="HAD_TPP"/>
    <property type="match status" value="1"/>
</dbReference>
<dbReference type="NCBIfam" id="TIGR00685">
    <property type="entry name" value="T6PP"/>
    <property type="match status" value="1"/>
</dbReference>
<evidence type="ECO:0000256" key="1">
    <source>
        <dbReference type="ARBA" id="ARBA00000500"/>
    </source>
</evidence>
<dbReference type="InterPro" id="IPR023214">
    <property type="entry name" value="HAD_sf"/>
</dbReference>
<proteinExistence type="inferred from homology"/>
<comment type="catalytic activity">
    <reaction evidence="1">
        <text>alpha,alpha-trehalose 6-phosphate + H2O = alpha,alpha-trehalose + phosphate</text>
        <dbReference type="Rhea" id="RHEA:23420"/>
        <dbReference type="ChEBI" id="CHEBI:15377"/>
        <dbReference type="ChEBI" id="CHEBI:16551"/>
        <dbReference type="ChEBI" id="CHEBI:43474"/>
        <dbReference type="ChEBI" id="CHEBI:58429"/>
        <dbReference type="EC" id="3.1.3.12"/>
    </reaction>
</comment>
<comment type="cofactor">
    <cofactor evidence="2">
        <name>a divalent metal cation</name>
        <dbReference type="ChEBI" id="CHEBI:60240"/>
    </cofactor>
</comment>
<keyword evidence="8" id="KW-0378">Hydrolase</keyword>
<dbReference type="Gene3D" id="3.40.50.1000">
    <property type="entry name" value="HAD superfamily/HAD-like"/>
    <property type="match status" value="1"/>
</dbReference>
<protein>
    <recommendedName>
        <fullName evidence="5">trehalose-phosphatase</fullName>
        <ecNumber evidence="5">3.1.3.12</ecNumber>
    </recommendedName>
</protein>
<dbReference type="AlphaFoldDB" id="A0A921QGL4"/>
<dbReference type="EC" id="3.1.3.12" evidence="5"/>
<feature type="domain" description="Gnk2-homologous" evidence="11">
    <location>
        <begin position="137"/>
        <end position="244"/>
    </location>
</feature>
<dbReference type="InterPro" id="IPR006379">
    <property type="entry name" value="HAD-SF_hydro_IIB"/>
</dbReference>
<comment type="similarity">
    <text evidence="4">Belongs to the trehalose phosphatase family.</text>
</comment>
<evidence type="ECO:0000256" key="8">
    <source>
        <dbReference type="ARBA" id="ARBA00022801"/>
    </source>
</evidence>
<evidence type="ECO:0000256" key="2">
    <source>
        <dbReference type="ARBA" id="ARBA00001968"/>
    </source>
</evidence>
<evidence type="ECO:0000313" key="13">
    <source>
        <dbReference type="Proteomes" id="UP000807115"/>
    </source>
</evidence>